<evidence type="ECO:0000259" key="14">
    <source>
        <dbReference type="Pfam" id="PF01292"/>
    </source>
</evidence>
<dbReference type="Proteomes" id="UP000199555">
    <property type="component" value="Unassembled WGS sequence"/>
</dbReference>
<name>A0A1G9GH03_9RHOB</name>
<evidence type="ECO:0000256" key="9">
    <source>
        <dbReference type="ARBA" id="ARBA00022989"/>
    </source>
</evidence>
<gene>
    <name evidence="15" type="ORF">SAMN04487971_10573</name>
</gene>
<evidence type="ECO:0000256" key="5">
    <source>
        <dbReference type="ARBA" id="ARBA00022617"/>
    </source>
</evidence>
<dbReference type="GO" id="GO:0046872">
    <property type="term" value="F:metal ion binding"/>
    <property type="evidence" value="ECO:0007669"/>
    <property type="project" value="UniProtKB-KW"/>
</dbReference>
<dbReference type="OrthoDB" id="8156287at2"/>
<keyword evidence="5" id="KW-0349">Heme</keyword>
<keyword evidence="16" id="KW-1185">Reference proteome</keyword>
<evidence type="ECO:0000313" key="15">
    <source>
        <dbReference type="EMBL" id="SDK99917.1"/>
    </source>
</evidence>
<dbReference type="EMBL" id="FNGE01000005">
    <property type="protein sequence ID" value="SDK99917.1"/>
    <property type="molecule type" value="Genomic_DNA"/>
</dbReference>
<feature type="transmembrane region" description="Helical" evidence="13">
    <location>
        <begin position="98"/>
        <end position="117"/>
    </location>
</feature>
<evidence type="ECO:0000256" key="11">
    <source>
        <dbReference type="ARBA" id="ARBA00023136"/>
    </source>
</evidence>
<keyword evidence="7" id="KW-0479">Metal-binding</keyword>
<feature type="domain" description="Cytochrome b561 bacterial/Ni-hydrogenase" evidence="14">
    <location>
        <begin position="6"/>
        <end position="161"/>
    </location>
</feature>
<organism evidence="15 16">
    <name type="scientific">Paracoccus chinensis</name>
    <dbReference type="NCBI Taxonomy" id="525640"/>
    <lineage>
        <taxon>Bacteria</taxon>
        <taxon>Pseudomonadati</taxon>
        <taxon>Pseudomonadota</taxon>
        <taxon>Alphaproteobacteria</taxon>
        <taxon>Rhodobacterales</taxon>
        <taxon>Paracoccaceae</taxon>
        <taxon>Paracoccus</taxon>
    </lineage>
</organism>
<evidence type="ECO:0000256" key="1">
    <source>
        <dbReference type="ARBA" id="ARBA00001970"/>
    </source>
</evidence>
<proteinExistence type="inferred from homology"/>
<evidence type="ECO:0000256" key="12">
    <source>
        <dbReference type="ARBA" id="ARBA00037975"/>
    </source>
</evidence>
<dbReference type="PANTHER" id="PTHR30529">
    <property type="entry name" value="CYTOCHROME B561"/>
    <property type="match status" value="1"/>
</dbReference>
<evidence type="ECO:0000256" key="7">
    <source>
        <dbReference type="ARBA" id="ARBA00022723"/>
    </source>
</evidence>
<comment type="similarity">
    <text evidence="12">Belongs to the cytochrome b561 family.</text>
</comment>
<evidence type="ECO:0000256" key="6">
    <source>
        <dbReference type="ARBA" id="ARBA00022692"/>
    </source>
</evidence>
<dbReference type="SUPFAM" id="SSF81342">
    <property type="entry name" value="Transmembrane di-heme cytochromes"/>
    <property type="match status" value="1"/>
</dbReference>
<dbReference type="GO" id="GO:0005886">
    <property type="term" value="C:plasma membrane"/>
    <property type="evidence" value="ECO:0007669"/>
    <property type="project" value="UniProtKB-SubCell"/>
</dbReference>
<dbReference type="GO" id="GO:0020037">
    <property type="term" value="F:heme binding"/>
    <property type="evidence" value="ECO:0007669"/>
    <property type="project" value="TreeGrafter"/>
</dbReference>
<keyword evidence="10" id="KW-0408">Iron</keyword>
<sequence>MRHPARYSAIQIALHWAVFALVLVQLLTGDWMAEYFRALMRAEEGRPIMGNAVWHMVSGIAILIFMLTRLALRFTHGAPPSKADSPGWDKVLSKLNHWLFYVVLIAMPLVGMAAYLIPSRAMGELHENTVPVLLALVALHLAGVVYHQFIRKDGLIRRMTRPEQGVERVPPVDPRRRG</sequence>
<keyword evidence="3" id="KW-0813">Transport</keyword>
<keyword evidence="9 13" id="KW-1133">Transmembrane helix</keyword>
<accession>A0A1G9GH03</accession>
<reference evidence="16" key="1">
    <citation type="submission" date="2016-10" db="EMBL/GenBank/DDBJ databases">
        <authorList>
            <person name="Varghese N."/>
            <person name="Submissions S."/>
        </authorList>
    </citation>
    <scope>NUCLEOTIDE SEQUENCE [LARGE SCALE GENOMIC DNA]</scope>
    <source>
        <strain evidence="16">CGMCC 1.7655</strain>
    </source>
</reference>
<evidence type="ECO:0000256" key="13">
    <source>
        <dbReference type="SAM" id="Phobius"/>
    </source>
</evidence>
<evidence type="ECO:0000256" key="4">
    <source>
        <dbReference type="ARBA" id="ARBA00022475"/>
    </source>
</evidence>
<keyword evidence="8" id="KW-0249">Electron transport</keyword>
<comment type="subcellular location">
    <subcellularLocation>
        <location evidence="2">Cell membrane</location>
        <topology evidence="2">Multi-pass membrane protein</topology>
    </subcellularLocation>
</comment>
<keyword evidence="4" id="KW-1003">Cell membrane</keyword>
<feature type="transmembrane region" description="Helical" evidence="13">
    <location>
        <begin position="129"/>
        <end position="149"/>
    </location>
</feature>
<feature type="transmembrane region" description="Helical" evidence="13">
    <location>
        <begin position="12"/>
        <end position="32"/>
    </location>
</feature>
<evidence type="ECO:0000256" key="2">
    <source>
        <dbReference type="ARBA" id="ARBA00004651"/>
    </source>
</evidence>
<dbReference type="AlphaFoldDB" id="A0A1G9GH03"/>
<dbReference type="RefSeq" id="WP_090754175.1">
    <property type="nucleotide sequence ID" value="NZ_FNGE01000005.1"/>
</dbReference>
<feature type="transmembrane region" description="Helical" evidence="13">
    <location>
        <begin position="52"/>
        <end position="72"/>
    </location>
</feature>
<evidence type="ECO:0000256" key="8">
    <source>
        <dbReference type="ARBA" id="ARBA00022982"/>
    </source>
</evidence>
<evidence type="ECO:0000256" key="10">
    <source>
        <dbReference type="ARBA" id="ARBA00023004"/>
    </source>
</evidence>
<dbReference type="Pfam" id="PF01292">
    <property type="entry name" value="Ni_hydr_CYTB"/>
    <property type="match status" value="1"/>
</dbReference>
<dbReference type="GO" id="GO:0009055">
    <property type="term" value="F:electron transfer activity"/>
    <property type="evidence" value="ECO:0007669"/>
    <property type="project" value="InterPro"/>
</dbReference>
<keyword evidence="6 13" id="KW-0812">Transmembrane</keyword>
<protein>
    <submittedName>
        <fullName evidence="15">Cytochrome b561</fullName>
    </submittedName>
</protein>
<dbReference type="InterPro" id="IPR016174">
    <property type="entry name" value="Di-haem_cyt_TM"/>
</dbReference>
<evidence type="ECO:0000313" key="16">
    <source>
        <dbReference type="Proteomes" id="UP000199555"/>
    </source>
</evidence>
<evidence type="ECO:0000256" key="3">
    <source>
        <dbReference type="ARBA" id="ARBA00022448"/>
    </source>
</evidence>
<dbReference type="STRING" id="525640.SAMN04487971_10573"/>
<comment type="cofactor">
    <cofactor evidence="1">
        <name>heme b</name>
        <dbReference type="ChEBI" id="CHEBI:60344"/>
    </cofactor>
</comment>
<dbReference type="PANTHER" id="PTHR30529:SF1">
    <property type="entry name" value="CYTOCHROME B561 HOMOLOG 2"/>
    <property type="match status" value="1"/>
</dbReference>
<dbReference type="GO" id="GO:0022904">
    <property type="term" value="P:respiratory electron transport chain"/>
    <property type="evidence" value="ECO:0007669"/>
    <property type="project" value="InterPro"/>
</dbReference>
<dbReference type="Gene3D" id="1.20.950.20">
    <property type="entry name" value="Transmembrane di-heme cytochromes, Chain C"/>
    <property type="match status" value="1"/>
</dbReference>
<dbReference type="InterPro" id="IPR011577">
    <property type="entry name" value="Cyt_b561_bac/Ni-Hgenase"/>
</dbReference>
<keyword evidence="11 13" id="KW-0472">Membrane</keyword>
<dbReference type="InterPro" id="IPR052168">
    <property type="entry name" value="Cytochrome_b561_oxidase"/>
</dbReference>